<evidence type="ECO:0000313" key="3">
    <source>
        <dbReference type="Proteomes" id="UP000265520"/>
    </source>
</evidence>
<sequence length="44" mass="4823">MVKFWAAAPLALWCCALRPGLPCLRRFKPLPAAPCAGHCSHVDF</sequence>
<dbReference type="EMBL" id="LXQA011087136">
    <property type="protein sequence ID" value="MCI84280.1"/>
    <property type="molecule type" value="Genomic_DNA"/>
</dbReference>
<dbReference type="Proteomes" id="UP000265520">
    <property type="component" value="Unassembled WGS sequence"/>
</dbReference>
<feature type="chain" id="PRO_5017233034" evidence="1">
    <location>
        <begin position="17"/>
        <end position="44"/>
    </location>
</feature>
<organism evidence="2 3">
    <name type="scientific">Trifolium medium</name>
    <dbReference type="NCBI Taxonomy" id="97028"/>
    <lineage>
        <taxon>Eukaryota</taxon>
        <taxon>Viridiplantae</taxon>
        <taxon>Streptophyta</taxon>
        <taxon>Embryophyta</taxon>
        <taxon>Tracheophyta</taxon>
        <taxon>Spermatophyta</taxon>
        <taxon>Magnoliopsida</taxon>
        <taxon>eudicotyledons</taxon>
        <taxon>Gunneridae</taxon>
        <taxon>Pentapetalae</taxon>
        <taxon>rosids</taxon>
        <taxon>fabids</taxon>
        <taxon>Fabales</taxon>
        <taxon>Fabaceae</taxon>
        <taxon>Papilionoideae</taxon>
        <taxon>50 kb inversion clade</taxon>
        <taxon>NPAAA clade</taxon>
        <taxon>Hologalegina</taxon>
        <taxon>IRL clade</taxon>
        <taxon>Trifolieae</taxon>
        <taxon>Trifolium</taxon>
    </lineage>
</organism>
<name>A0A392VCS0_9FABA</name>
<comment type="caution">
    <text evidence="2">The sequence shown here is derived from an EMBL/GenBank/DDBJ whole genome shotgun (WGS) entry which is preliminary data.</text>
</comment>
<reference evidence="2 3" key="1">
    <citation type="journal article" date="2018" name="Front. Plant Sci.">
        <title>Red Clover (Trifolium pratense) and Zigzag Clover (T. medium) - A Picture of Genomic Similarities and Differences.</title>
        <authorList>
            <person name="Dluhosova J."/>
            <person name="Istvanek J."/>
            <person name="Nedelnik J."/>
            <person name="Repkova J."/>
        </authorList>
    </citation>
    <scope>NUCLEOTIDE SEQUENCE [LARGE SCALE GENOMIC DNA]</scope>
    <source>
        <strain evidence="3">cv. 10/8</strain>
        <tissue evidence="2">Leaf</tissue>
    </source>
</reference>
<dbReference type="AlphaFoldDB" id="A0A392VCS0"/>
<keyword evidence="3" id="KW-1185">Reference proteome</keyword>
<feature type="signal peptide" evidence="1">
    <location>
        <begin position="1"/>
        <end position="16"/>
    </location>
</feature>
<proteinExistence type="predicted"/>
<feature type="non-terminal residue" evidence="2">
    <location>
        <position position="44"/>
    </location>
</feature>
<accession>A0A392VCS0</accession>
<evidence type="ECO:0000313" key="2">
    <source>
        <dbReference type="EMBL" id="MCI84280.1"/>
    </source>
</evidence>
<keyword evidence="1" id="KW-0732">Signal</keyword>
<evidence type="ECO:0000256" key="1">
    <source>
        <dbReference type="SAM" id="SignalP"/>
    </source>
</evidence>
<protein>
    <submittedName>
        <fullName evidence="2">Uncharacterized protein</fullName>
    </submittedName>
</protein>